<keyword evidence="1" id="KW-0175">Coiled coil</keyword>
<evidence type="ECO:0000313" key="4">
    <source>
        <dbReference type="Proteomes" id="UP000180036"/>
    </source>
</evidence>
<gene>
    <name evidence="3" type="ORF">BKP66_11615</name>
</gene>
<dbReference type="PANTHER" id="PTHR36180">
    <property type="entry name" value="DNA-BINDING PROTEIN-RELATED-RELATED"/>
    <property type="match status" value="1"/>
</dbReference>
<organism evidence="3 4">
    <name type="scientific">Bacillus amyloliquefaciens</name>
    <name type="common">Bacillus velezensis</name>
    <dbReference type="NCBI Taxonomy" id="1390"/>
    <lineage>
        <taxon>Bacteria</taxon>
        <taxon>Bacillati</taxon>
        <taxon>Bacillota</taxon>
        <taxon>Bacilli</taxon>
        <taxon>Bacillales</taxon>
        <taxon>Bacillaceae</taxon>
        <taxon>Bacillus</taxon>
        <taxon>Bacillus amyloliquefaciens group</taxon>
    </lineage>
</organism>
<dbReference type="Pfam" id="PF10552">
    <property type="entry name" value="ORF6C"/>
    <property type="match status" value="1"/>
</dbReference>
<dbReference type="Pfam" id="PF02498">
    <property type="entry name" value="Bro-N"/>
    <property type="match status" value="1"/>
</dbReference>
<evidence type="ECO:0000313" key="3">
    <source>
        <dbReference type="EMBL" id="OIK20275.1"/>
    </source>
</evidence>
<name>A0AAP7TAI8_BACAM</name>
<dbReference type="AlphaFoldDB" id="A0AAP7TAI8"/>
<sequence length="232" mass="26903">MNQLQNFSHQQFGELSIIRINNKDYFGATEVAEALGYANPHDAISKHCLESGVAFHEVTDSMDRTQQKKFITEGNLYRLIVKSRLPAATQFESWVFDDVLPTLRQTGQYGGPRVLSEDEQRIESLKLTLATAEQQRKMQNVLSDHEKQLDELSQKVDEQITLDSGEQRRFQKVVARRVYSITEGKTEAARLFREIHREIKDRFGVASYKDIKRRELLSAIKYIENWIPRKVS</sequence>
<protein>
    <submittedName>
        <fullName evidence="3">Phage antirepressor</fullName>
    </submittedName>
</protein>
<accession>A0AAP7TAI8</accession>
<dbReference type="PROSITE" id="PS51750">
    <property type="entry name" value="BRO_N"/>
    <property type="match status" value="1"/>
</dbReference>
<dbReference type="InterPro" id="IPR003497">
    <property type="entry name" value="BRO_N_domain"/>
</dbReference>
<reference evidence="3 4" key="1">
    <citation type="submission" date="2016-10" db="EMBL/GenBank/DDBJ databases">
        <authorList>
            <person name="Marach S."/>
            <person name="Prathuangwong S."/>
            <person name="Takikawa Y."/>
            <person name="Dohra H."/>
        </authorList>
    </citation>
    <scope>NUCLEOTIDE SEQUENCE [LARGE SCALE GENOMIC DNA]</scope>
    <source>
        <strain evidence="3 4">K2</strain>
    </source>
</reference>
<dbReference type="InterPro" id="IPR018878">
    <property type="entry name" value="ORF6C_dom"/>
</dbReference>
<evidence type="ECO:0000259" key="2">
    <source>
        <dbReference type="PROSITE" id="PS51750"/>
    </source>
</evidence>
<evidence type="ECO:0000256" key="1">
    <source>
        <dbReference type="SAM" id="Coils"/>
    </source>
</evidence>
<feature type="coiled-coil region" evidence="1">
    <location>
        <begin position="115"/>
        <end position="162"/>
    </location>
</feature>
<dbReference type="Proteomes" id="UP000180036">
    <property type="component" value="Unassembled WGS sequence"/>
</dbReference>
<dbReference type="SMART" id="SM01040">
    <property type="entry name" value="Bro-N"/>
    <property type="match status" value="1"/>
</dbReference>
<feature type="domain" description="Bro-N" evidence="2">
    <location>
        <begin position="1"/>
        <end position="107"/>
    </location>
</feature>
<dbReference type="EMBL" id="MOEA01000003">
    <property type="protein sequence ID" value="OIK20275.1"/>
    <property type="molecule type" value="Genomic_DNA"/>
</dbReference>
<dbReference type="PANTHER" id="PTHR36180:SF2">
    <property type="entry name" value="BRO FAMILY PROTEIN"/>
    <property type="match status" value="1"/>
</dbReference>
<proteinExistence type="predicted"/>
<dbReference type="RefSeq" id="WP_071347876.1">
    <property type="nucleotide sequence ID" value="NZ_MOEA01000003.1"/>
</dbReference>
<comment type="caution">
    <text evidence="3">The sequence shown here is derived from an EMBL/GenBank/DDBJ whole genome shotgun (WGS) entry which is preliminary data.</text>
</comment>